<feature type="compositionally biased region" description="Low complexity" evidence="1">
    <location>
        <begin position="1066"/>
        <end position="1114"/>
    </location>
</feature>
<dbReference type="NCBIfam" id="NF038134">
    <property type="entry name" value="choice_anch_M"/>
    <property type="match status" value="3"/>
</dbReference>
<keyword evidence="2" id="KW-1133">Transmembrane helix</keyword>
<evidence type="ECO:0000256" key="2">
    <source>
        <dbReference type="SAM" id="Phobius"/>
    </source>
</evidence>
<keyword evidence="5" id="KW-1185">Reference proteome</keyword>
<feature type="region of interest" description="Disordered" evidence="1">
    <location>
        <begin position="1062"/>
        <end position="1119"/>
    </location>
</feature>
<gene>
    <name evidence="4" type="ORF">SAMN05660282_01450</name>
</gene>
<feature type="compositionally biased region" description="Low complexity" evidence="1">
    <location>
        <begin position="513"/>
        <end position="534"/>
    </location>
</feature>
<reference evidence="4 5" key="1">
    <citation type="submission" date="2016-10" db="EMBL/GenBank/DDBJ databases">
        <authorList>
            <person name="de Groot N.N."/>
        </authorList>
    </citation>
    <scope>NUCLEOTIDE SEQUENCE [LARGE SCALE GENOMIC DNA]</scope>
    <source>
        <strain>J11</strain>
        <strain evidence="5">PG 39</strain>
    </source>
</reference>
<dbReference type="InterPro" id="IPR022435">
    <property type="entry name" value="Surface-anchored_actinobac"/>
</dbReference>
<feature type="compositionally biased region" description="Pro residues" evidence="1">
    <location>
        <begin position="772"/>
        <end position="782"/>
    </location>
</feature>
<evidence type="ECO:0000313" key="5">
    <source>
        <dbReference type="Proteomes" id="UP000199065"/>
    </source>
</evidence>
<keyword evidence="3" id="KW-0732">Signal</keyword>
<dbReference type="EMBL" id="FOPJ01000008">
    <property type="protein sequence ID" value="SFG63097.1"/>
    <property type="molecule type" value="Genomic_DNA"/>
</dbReference>
<evidence type="ECO:0000256" key="1">
    <source>
        <dbReference type="SAM" id="MobiDB-lite"/>
    </source>
</evidence>
<evidence type="ECO:0000313" key="4">
    <source>
        <dbReference type="EMBL" id="SFG63097.1"/>
    </source>
</evidence>
<dbReference type="OrthoDB" id="4422177at2"/>
<dbReference type="RefSeq" id="WP_092285921.1">
    <property type="nucleotide sequence ID" value="NZ_FOPJ01000008.1"/>
</dbReference>
<name>A0A1I2TI94_9CORY</name>
<dbReference type="PANTHER" id="PTHR24216:SF65">
    <property type="entry name" value="PAXILLIN-LIKE PROTEIN 1"/>
    <property type="match status" value="1"/>
</dbReference>
<keyword evidence="2" id="KW-0812">Transmembrane</keyword>
<feature type="region of interest" description="Disordered" evidence="1">
    <location>
        <begin position="505"/>
        <end position="549"/>
    </location>
</feature>
<evidence type="ECO:0000256" key="3">
    <source>
        <dbReference type="SAM" id="SignalP"/>
    </source>
</evidence>
<accession>A0A1I2TI94</accession>
<feature type="compositionally biased region" description="Low complexity" evidence="1">
    <location>
        <begin position="749"/>
        <end position="762"/>
    </location>
</feature>
<feature type="chain" id="PRO_5011773220" evidence="3">
    <location>
        <begin position="32"/>
        <end position="1160"/>
    </location>
</feature>
<dbReference type="NCBIfam" id="TIGR03769">
    <property type="entry name" value="P_ac_wall_RPT"/>
    <property type="match status" value="3"/>
</dbReference>
<dbReference type="AlphaFoldDB" id="A0A1I2TI94"/>
<keyword evidence="2" id="KW-0472">Membrane</keyword>
<feature type="compositionally biased region" description="Low complexity" evidence="1">
    <location>
        <begin position="788"/>
        <end position="853"/>
    </location>
</feature>
<protein>
    <submittedName>
        <fullName evidence="4">Surface-anchored protein</fullName>
    </submittedName>
</protein>
<dbReference type="PANTHER" id="PTHR24216">
    <property type="entry name" value="PAXILLIN-RELATED"/>
    <property type="match status" value="1"/>
</dbReference>
<sequence>MPSQPRGRFTRTSLALGSALMLSISTPYAWAGPDDHRHVATEAHVDSPKAFWDPDTNNFTFKTEHGGTLRPIEESVHWIGKGQGQPQQFVYTVDGRMHSEALGKPGDLLYWAPALVSGRYPIWVGYGADTSIPAENFKDGEFTLDIVGFEGPGRMELFGDSGGEGGINRVWSSHDPGLRSTSIAPGNHTHINTTFTKPGRYVVHYRATARDKQGNLIASAPQALSWQVGGRKPSPQGIGDVTEAYNKAPSSTAGSASFNPTFSMRPHKAEGDITPGAQYLTDLEFSTGNPQDSGTAVFYIDGYYLTEVPVSGGSASWAEMIGSYSSQFQVVYIPDNDQGSPRWVSAPLNYDRNQPGVSISETATEFPTPATQDPPPAFDLSDKIIEDRGVTVTSEPVDAENRTFKISVIPNDPRLTLRVDGGFYAINDRTGKPYPNPDCSVQFTSSPSQRTAIRSDEVCSPKDTVLILKAIPDSLSSAGAGVVQPVLEKRLSEAAFSTTFELSEAPFVPQDGSPAITPSTPAPSPSEVTTSSSVAPPPPPPAPKTPKLEPVEVLREKVELDRGHIDLGPVPTENGLEFVLNDDTRSIVKEHVARDPESVTMIVDPYFKTPLPDNVENTPYAFMGNSGDSVWLVSQVQRDNRLWPGFSTEHVGGKAFNIEIEPVSAPEGAKWWAYTQGLMGIAERLASYETKTTIIRDTPIHLHNNWVFTKPGTYVMRMRAIEHGNPENATEPKLITFEVRDRAPEVEPESSTETTAAPLPETTSEHSSEAPQPEPQPEPSSDPEPTDTPEISTTPSTPTTSVTTETSESPVVSDEPSPSTSETATTEETSTAAPETEVPNPSPSSTPSTSSTSAPHADELDPRVAEKVWIREGHADIGPMVNEQERSLSNPEIMVGHDDASYPGGHRHFLADNTVFVVEKHFKHTLTEDTAKAMPYHAHAGDVVYLLPQTQEGNSLWPGFSTQHTGDGKAYDITIVPKELPQGAQWWAYTQGALGGVGQVLAGSDGSHVIANSEPMHLHANWLFTKPGIYTMDVSANEHDNPDNTVAARTVTFLVDSDGKVSSIGTEAPSTAPGAPAPSTTHPTSSKAPGAPLSSSSAAPAPSAPSSPGAPKAPNAQAGTGPKSGILAATGANAGWMIALALLAMGLGLGTFGYKRMKEA</sequence>
<feature type="compositionally biased region" description="Pro residues" evidence="1">
    <location>
        <begin position="535"/>
        <end position="544"/>
    </location>
</feature>
<dbReference type="Proteomes" id="UP000199065">
    <property type="component" value="Unassembled WGS sequence"/>
</dbReference>
<organism evidence="4 5">
    <name type="scientific">Corynebacterium spheniscorum</name>
    <dbReference type="NCBI Taxonomy" id="185761"/>
    <lineage>
        <taxon>Bacteria</taxon>
        <taxon>Bacillati</taxon>
        <taxon>Actinomycetota</taxon>
        <taxon>Actinomycetes</taxon>
        <taxon>Mycobacteriales</taxon>
        <taxon>Corynebacteriaceae</taxon>
        <taxon>Corynebacterium</taxon>
    </lineage>
</organism>
<feature type="signal peptide" evidence="3">
    <location>
        <begin position="1"/>
        <end position="31"/>
    </location>
</feature>
<proteinExistence type="predicted"/>
<feature type="region of interest" description="Disordered" evidence="1">
    <location>
        <begin position="742"/>
        <end position="861"/>
    </location>
</feature>
<feature type="transmembrane region" description="Helical" evidence="2">
    <location>
        <begin position="1134"/>
        <end position="1154"/>
    </location>
</feature>
<dbReference type="STRING" id="185761.SAMN05660282_01450"/>